<evidence type="ECO:0000256" key="1">
    <source>
        <dbReference type="SAM" id="SignalP"/>
    </source>
</evidence>
<dbReference type="OrthoDB" id="4866405at2759"/>
<keyword evidence="1" id="KW-0732">Signal</keyword>
<dbReference type="Gene3D" id="1.20.190.10">
    <property type="entry name" value="Pesticidal crystal protein, N-terminal domain"/>
    <property type="match status" value="1"/>
</dbReference>
<dbReference type="GO" id="GO:0001907">
    <property type="term" value="P:symbiont-mediated killing of host cell"/>
    <property type="evidence" value="ECO:0007669"/>
    <property type="project" value="InterPro"/>
</dbReference>
<evidence type="ECO:0000313" key="3">
    <source>
        <dbReference type="EMBL" id="GAX74078.1"/>
    </source>
</evidence>
<dbReference type="InterPro" id="IPR005639">
    <property type="entry name" value="Pest_crys_dom_I"/>
</dbReference>
<sequence length="567" mass="63397">MTRFLHTSYSLLSSCLLTLPLLFLGEHANFADAAATCSKYFPAVKDSGNLLSKNAIAGSKGGRRSLRGKTSSDDLRNAFIEATSGPAGRGTLLWELMGEYTEVNLDPELKKEVKATPKSFGSEWRKGVADDLKKEPGKLLPAWCNSLTTCHAPSTTEIVTSVRYNHYKRFTVNSSQAAAQWNIMNDIFIYGICEFAVEGHEEYLLPLFAQAANLHLMVLREGIIKAENYSVWAWQEGNTMQVNKATLLERILTYGGYVDAIYNLGLNKFSALPAEGSVLDCFNATEVWTKRNKYIRYMTFNVMDFRSAWIYMDTTVFPYPGVHVNLKRQIYSDPVGECKYHYQYKYYTRFTETIETDGYGGFAKFVYPDGSGITGGERWRVDYLRATGTDYVRTLQLGWSDGKTGGVRGDVRGSTNAGSEAFTLQGSDLLYNPIYSISVKVAYMKKTVDSNYWGGYSKSESWTYNHLQYIIFKQANGTDMYINTAEGGDVGDFTLLKESSVGAVTDRPGEDNGFSFDYMKEYSISYPGHVLADVFVTGQNAPKLDGINMVVFGMRLEDSLEKPPSPL</sequence>
<feature type="domain" description="Pesticidal crystal protein" evidence="2">
    <location>
        <begin position="172"/>
        <end position="313"/>
    </location>
</feature>
<accession>A0A250WTC7</accession>
<gene>
    <name evidence="3" type="ORF">CEUSTIGMA_g1528.t1</name>
</gene>
<dbReference type="Pfam" id="PF03945">
    <property type="entry name" value="Endotoxin_N"/>
    <property type="match status" value="1"/>
</dbReference>
<comment type="caution">
    <text evidence="3">The sequence shown here is derived from an EMBL/GenBank/DDBJ whole genome shotgun (WGS) entry which is preliminary data.</text>
</comment>
<dbReference type="SUPFAM" id="SSF56849">
    <property type="entry name" value="delta-Endotoxin (insectocide), N-terminal domain"/>
    <property type="match status" value="1"/>
</dbReference>
<keyword evidence="4" id="KW-1185">Reference proteome</keyword>
<evidence type="ECO:0000313" key="4">
    <source>
        <dbReference type="Proteomes" id="UP000232323"/>
    </source>
</evidence>
<feature type="signal peptide" evidence="1">
    <location>
        <begin position="1"/>
        <end position="33"/>
    </location>
</feature>
<evidence type="ECO:0000259" key="2">
    <source>
        <dbReference type="Pfam" id="PF03945"/>
    </source>
</evidence>
<dbReference type="GO" id="GO:0090729">
    <property type="term" value="F:toxin activity"/>
    <property type="evidence" value="ECO:0007669"/>
    <property type="project" value="InterPro"/>
</dbReference>
<feature type="non-terminal residue" evidence="3">
    <location>
        <position position="567"/>
    </location>
</feature>
<dbReference type="Proteomes" id="UP000232323">
    <property type="component" value="Unassembled WGS sequence"/>
</dbReference>
<organism evidence="3 4">
    <name type="scientific">Chlamydomonas eustigma</name>
    <dbReference type="NCBI Taxonomy" id="1157962"/>
    <lineage>
        <taxon>Eukaryota</taxon>
        <taxon>Viridiplantae</taxon>
        <taxon>Chlorophyta</taxon>
        <taxon>core chlorophytes</taxon>
        <taxon>Chlorophyceae</taxon>
        <taxon>CS clade</taxon>
        <taxon>Chlamydomonadales</taxon>
        <taxon>Chlamydomonadaceae</taxon>
        <taxon>Chlamydomonas</taxon>
    </lineage>
</organism>
<protein>
    <recommendedName>
        <fullName evidence="2">Pesticidal crystal protein domain-containing protein</fullName>
    </recommendedName>
</protein>
<dbReference type="AlphaFoldDB" id="A0A250WTC7"/>
<dbReference type="EMBL" id="BEGY01000006">
    <property type="protein sequence ID" value="GAX74078.1"/>
    <property type="molecule type" value="Genomic_DNA"/>
</dbReference>
<name>A0A250WTC7_9CHLO</name>
<dbReference type="InterPro" id="IPR036716">
    <property type="entry name" value="Pest_crys_N_sf"/>
</dbReference>
<reference evidence="3 4" key="1">
    <citation type="submission" date="2017-08" db="EMBL/GenBank/DDBJ databases">
        <title>Acidophilic green algal genome provides insights into adaptation to an acidic environment.</title>
        <authorList>
            <person name="Hirooka S."/>
            <person name="Hirose Y."/>
            <person name="Kanesaki Y."/>
            <person name="Higuchi S."/>
            <person name="Fujiwara T."/>
            <person name="Onuma R."/>
            <person name="Era A."/>
            <person name="Ohbayashi R."/>
            <person name="Uzuka A."/>
            <person name="Nozaki H."/>
            <person name="Yoshikawa H."/>
            <person name="Miyagishima S.Y."/>
        </authorList>
    </citation>
    <scope>NUCLEOTIDE SEQUENCE [LARGE SCALE GENOMIC DNA]</scope>
    <source>
        <strain evidence="3 4">NIES-2499</strain>
    </source>
</reference>
<feature type="chain" id="PRO_5012806636" description="Pesticidal crystal protein domain-containing protein" evidence="1">
    <location>
        <begin position="34"/>
        <end position="567"/>
    </location>
</feature>
<proteinExistence type="predicted"/>
<dbReference type="PROSITE" id="PS51257">
    <property type="entry name" value="PROKAR_LIPOPROTEIN"/>
    <property type="match status" value="1"/>
</dbReference>